<dbReference type="EMBL" id="ACGS02000027">
    <property type="protein sequence ID" value="EFZ35146.1"/>
    <property type="molecule type" value="Genomic_DNA"/>
</dbReference>
<reference evidence="1 2" key="1">
    <citation type="submission" date="2011-01" db="EMBL/GenBank/DDBJ databases">
        <authorList>
            <person name="Muzny D."/>
            <person name="Qin X."/>
            <person name="Buhay C."/>
            <person name="Dugan-Rocha S."/>
            <person name="Ding Y."/>
            <person name="Chen G."/>
            <person name="Hawes A."/>
            <person name="Holder M."/>
            <person name="Jhangiani S."/>
            <person name="Johnson A."/>
            <person name="Khan Z."/>
            <person name="Li Z."/>
            <person name="Liu W."/>
            <person name="Liu X."/>
            <person name="Perez L."/>
            <person name="Shen H."/>
            <person name="Wang Q."/>
            <person name="Watt J."/>
            <person name="Xi L."/>
            <person name="Xin Y."/>
            <person name="Zhou J."/>
            <person name="Deng J."/>
            <person name="Jiang H."/>
            <person name="Liu Y."/>
            <person name="Qu J."/>
            <person name="Song X.-Z."/>
            <person name="Zhang L."/>
            <person name="Villasana D."/>
            <person name="Johnson A."/>
            <person name="Liu J."/>
            <person name="Liyanage D."/>
            <person name="Lorensuhewa L."/>
            <person name="Robinson T."/>
            <person name="Song A."/>
            <person name="Song B.-B."/>
            <person name="Dinh H."/>
            <person name="Thornton R."/>
            <person name="Coyle M."/>
            <person name="Francisco L."/>
            <person name="Jackson L."/>
            <person name="Javaid M."/>
            <person name="Korchina V."/>
            <person name="Kovar C."/>
            <person name="Mata R."/>
            <person name="Mathew T."/>
            <person name="Ngo R."/>
            <person name="Nguyen L."/>
            <person name="Nguyen N."/>
            <person name="Okwuonu G."/>
            <person name="Ongeri F."/>
            <person name="Pham C."/>
            <person name="Simmons D."/>
            <person name="Wilczek-Boney K."/>
            <person name="Hale W."/>
            <person name="Jakkamsetti A."/>
            <person name="Pham P."/>
            <person name="Ruth R."/>
            <person name="San Lucas F."/>
            <person name="Warren J."/>
            <person name="Zhang J."/>
            <person name="Zhao Z."/>
            <person name="Zhou C."/>
            <person name="Zhu D."/>
            <person name="Lee S."/>
            <person name="Bess C."/>
            <person name="Blankenburg K."/>
            <person name="Forbes L."/>
            <person name="Fu Q."/>
            <person name="Gubbala S."/>
            <person name="Hirani K."/>
            <person name="Jayaseelan J.C."/>
            <person name="Lara F."/>
            <person name="Munidasa M."/>
            <person name="Palculict T."/>
            <person name="Patil S."/>
            <person name="Pu L.-L."/>
            <person name="Saada N."/>
            <person name="Tang L."/>
            <person name="Weissenberger G."/>
            <person name="Zhu Y."/>
            <person name="Hemphill L."/>
            <person name="Shang Y."/>
            <person name="Youmans B."/>
            <person name="Ayvaz T."/>
            <person name="Ross M."/>
            <person name="Santibanez J."/>
            <person name="Aqrawi P."/>
            <person name="Gross S."/>
            <person name="Joshi V."/>
            <person name="Fowler G."/>
            <person name="Nazareth L."/>
            <person name="Reid J."/>
            <person name="Worley K."/>
            <person name="Petrosino J."/>
            <person name="Highlander S."/>
            <person name="Gibbs R."/>
        </authorList>
    </citation>
    <scope>NUCLEOTIDE SEQUENCE [LARGE SCALE GENOMIC DNA]</scope>
    <source>
        <strain evidence="1 2">ATCC 25644</strain>
    </source>
</reference>
<organism evidence="1 2">
    <name type="scientific">Ligilactobacillus ruminis ATCC 25644</name>
    <dbReference type="NCBI Taxonomy" id="525362"/>
    <lineage>
        <taxon>Bacteria</taxon>
        <taxon>Bacillati</taxon>
        <taxon>Bacillota</taxon>
        <taxon>Bacilli</taxon>
        <taxon>Lactobacillales</taxon>
        <taxon>Lactobacillaceae</taxon>
        <taxon>Ligilactobacillus</taxon>
    </lineage>
</organism>
<evidence type="ECO:0000313" key="2">
    <source>
        <dbReference type="Proteomes" id="UP000004099"/>
    </source>
</evidence>
<dbReference type="InterPro" id="IPR006528">
    <property type="entry name" value="Phage_head_morphogenesis_dom"/>
</dbReference>
<dbReference type="AlphaFoldDB" id="E7FPA4"/>
<name>E7FPA4_9LACO</name>
<gene>
    <name evidence="1" type="ORF">HMPREF0542_10731</name>
</gene>
<protein>
    <submittedName>
        <fullName evidence="1">Phage head morphogenesis protein, SPP1 gp7 family</fullName>
    </submittedName>
</protein>
<sequence>MMAKKQSSDYWERRKAQEQAWIKDNLKNDEAFNTKLRDYYERALDRIQAEIDGELQKLVSNGKVDVTNVQKSVSAEDMKRFEREAKELVAKASRLRKQGKFVTYDDFSREENARMRVYNVIMRVNRLEYLKAQIGLFLVDLGSDIGHELAEKLTDDYISEVKRQAGILGENLGPLWTNKEVARIIMAQTGSATFSQRLWANMDALKAELDGVIASGIIKGDNPREMARKLKSHLADTVKNHRYVTERLARTESARVQFSAQTQSIKEAGYKYCMWHDEPKACSICQAIAQHKSDYGVGVYELEKVPSIPVHPNCRCSISAYWVDELKNNFLNNIEPSLSLEHSIPFSYNPSSVVLKLADGKPVQYRVYDSLGKPKVDYDLTNHGAPKYHPIVPHAHDWLAIKSDGVVKYKRKKEWRELNQNEKNNIERWLKSHERK</sequence>
<evidence type="ECO:0000313" key="1">
    <source>
        <dbReference type="EMBL" id="EFZ35146.1"/>
    </source>
</evidence>
<proteinExistence type="predicted"/>
<dbReference type="Proteomes" id="UP000004099">
    <property type="component" value="Unassembled WGS sequence"/>
</dbReference>
<comment type="caution">
    <text evidence="1">The sequence shown here is derived from an EMBL/GenBank/DDBJ whole genome shotgun (WGS) entry which is preliminary data.</text>
</comment>
<dbReference type="NCBIfam" id="TIGR01641">
    <property type="entry name" value="phageSPP1_gp7"/>
    <property type="match status" value="1"/>
</dbReference>
<accession>E7FPA4</accession>
<dbReference type="HOGENOM" id="CLU_017434_0_0_9"/>